<evidence type="ECO:0000313" key="1">
    <source>
        <dbReference type="EMBL" id="WYD65300.1"/>
    </source>
</evidence>
<organism evidence="1">
    <name type="scientific">Escherichia phage ETEP102</name>
    <dbReference type="NCBI Taxonomy" id="3117680"/>
    <lineage>
        <taxon>Viruses</taxon>
        <taxon>Duplodnaviria</taxon>
        <taxon>Heunggongvirae</taxon>
        <taxon>Uroviricota</taxon>
        <taxon>Caudoviricetes</taxon>
    </lineage>
</organism>
<gene>
    <name evidence="1" type="ORF">ETEP102_35</name>
</gene>
<dbReference type="Pfam" id="PF13554">
    <property type="entry name" value="Phage_tail_terminator_5"/>
    <property type="match status" value="1"/>
</dbReference>
<proteinExistence type="predicted"/>
<name>A0AAU6PXK0_9CAUD</name>
<dbReference type="Gene3D" id="3.30.2000.20">
    <property type="match status" value="1"/>
</dbReference>
<reference evidence="1" key="1">
    <citation type="submission" date="2023-12" db="EMBL/GenBank/DDBJ databases">
        <title>Determinants of phage host range in porcine enterotoxigenic Escherichia coli.</title>
        <authorList>
            <person name="Gambino M."/>
            <person name="Broensted L."/>
        </authorList>
    </citation>
    <scope>NUCLEOTIDE SEQUENCE</scope>
</reference>
<dbReference type="EMBL" id="OR979723">
    <property type="protein sequence ID" value="WYD65300.1"/>
    <property type="molecule type" value="Genomic_DNA"/>
</dbReference>
<sequence length="133" mass="15261">MVYDDYDLAKAARVALFQEFGSRFKIMAENVEFKEPNDGGTWLKFDYMPAEKTYKSLSRKCIRIRGLVQIGIVFSPDTGTDEARRLAKEIANFFEDGKILSVGFIFEGASQKPVQKSQRGWLIPIRFTVQHDE</sequence>
<accession>A0AAU6PXK0</accession>
<dbReference type="InterPro" id="IPR025395">
    <property type="entry name" value="Phage_tail_terminator-like"/>
</dbReference>
<protein>
    <submittedName>
        <fullName evidence="1">Tail protein</fullName>
    </submittedName>
</protein>